<evidence type="ECO:0000313" key="6">
    <source>
        <dbReference type="EMBL" id="MBE8717430.1"/>
    </source>
</evidence>
<dbReference type="Gene3D" id="2.30.40.10">
    <property type="entry name" value="Urease, subunit C, domain 1"/>
    <property type="match status" value="1"/>
</dbReference>
<dbReference type="AlphaFoldDB" id="A0A928V279"/>
<feature type="domain" description="Amidohydrolase-related" evidence="5">
    <location>
        <begin position="65"/>
        <end position="413"/>
    </location>
</feature>
<dbReference type="EMBL" id="PRDL01000001">
    <property type="protein sequence ID" value="MBE8717430.1"/>
    <property type="molecule type" value="Genomic_DNA"/>
</dbReference>
<keyword evidence="3 6" id="KW-0378">Hydrolase</keyword>
<evidence type="ECO:0000256" key="2">
    <source>
        <dbReference type="ARBA" id="ARBA00022723"/>
    </source>
</evidence>
<gene>
    <name evidence="6" type="ORF">C4F51_09535</name>
</gene>
<dbReference type="SUPFAM" id="SSF51556">
    <property type="entry name" value="Metallo-dependent hydrolases"/>
    <property type="match status" value="1"/>
</dbReference>
<organism evidence="6 7">
    <name type="scientific">Cellvibrio polysaccharolyticus</name>
    <dbReference type="NCBI Taxonomy" id="2082724"/>
    <lineage>
        <taxon>Bacteria</taxon>
        <taxon>Pseudomonadati</taxon>
        <taxon>Pseudomonadota</taxon>
        <taxon>Gammaproteobacteria</taxon>
        <taxon>Cellvibrionales</taxon>
        <taxon>Cellvibrionaceae</taxon>
        <taxon>Cellvibrio</taxon>
    </lineage>
</organism>
<dbReference type="Proteomes" id="UP000652567">
    <property type="component" value="Unassembled WGS sequence"/>
</dbReference>
<evidence type="ECO:0000256" key="4">
    <source>
        <dbReference type="ARBA" id="ARBA00022833"/>
    </source>
</evidence>
<evidence type="ECO:0000259" key="5">
    <source>
        <dbReference type="Pfam" id="PF01979"/>
    </source>
</evidence>
<dbReference type="GO" id="GO:0046872">
    <property type="term" value="F:metal ion binding"/>
    <property type="evidence" value="ECO:0007669"/>
    <property type="project" value="UniProtKB-KW"/>
</dbReference>
<comment type="similarity">
    <text evidence="1">Belongs to the metallo-dependent hydrolases superfamily. ATZ/TRZ family.</text>
</comment>
<dbReference type="RefSeq" id="WP_193909284.1">
    <property type="nucleotide sequence ID" value="NZ_PRDL01000001.1"/>
</dbReference>
<evidence type="ECO:0000256" key="1">
    <source>
        <dbReference type="ARBA" id="ARBA00006745"/>
    </source>
</evidence>
<evidence type="ECO:0000313" key="7">
    <source>
        <dbReference type="Proteomes" id="UP000652567"/>
    </source>
</evidence>
<keyword evidence="4" id="KW-0862">Zinc</keyword>
<protein>
    <submittedName>
        <fullName evidence="6">TRZ/ATZ family hydrolase</fullName>
    </submittedName>
</protein>
<keyword evidence="7" id="KW-1185">Reference proteome</keyword>
<evidence type="ECO:0000256" key="3">
    <source>
        <dbReference type="ARBA" id="ARBA00022801"/>
    </source>
</evidence>
<dbReference type="InterPro" id="IPR032466">
    <property type="entry name" value="Metal_Hydrolase"/>
</dbReference>
<sequence>MSGPQPIELLIKARWVLPIIPENRLLEDCALAIDSEGNIVALLPQEEATRRFIPARTIELPNHLLMPGLVNCHGHTPMTLLRGIADDQPLEIWLQDHIFPAEKRLVSDNFVRDGSMLAIAEMIRSGTTCFSDMYFYPEQTAHMARQAGIRSQIMFPVFSGATPWSNSAEECFAKGLELHDAYRSSDLISVGFGPHAPYSVGIEILQKIAVLAQELDAPIQIHAHETAQEVEEFVQAHDKRPLQQIADAGLLSPLLQLVHMTQVNAADMALLNDSGAHVVHCPRSNLKLASGFTPVHQLLGAGINVALGTDGAASNNSLDMFAEMNMAALLAKAVAGDATALDAHRALRMATLSGALALGLEHRIGSLETGKAADVIAIDLHDLESQPLYNPASQLVYTQTGHRVSHVWVAGKPLLQNRQLETLNEREVIAKARWWQQNPLTR</sequence>
<name>A0A928V279_9GAMM</name>
<dbReference type="GO" id="GO:0016814">
    <property type="term" value="F:hydrolase activity, acting on carbon-nitrogen (but not peptide) bonds, in cyclic amidines"/>
    <property type="evidence" value="ECO:0007669"/>
    <property type="project" value="UniProtKB-ARBA"/>
</dbReference>
<dbReference type="InterPro" id="IPR050287">
    <property type="entry name" value="MTA/SAH_deaminase"/>
</dbReference>
<dbReference type="SUPFAM" id="SSF51338">
    <property type="entry name" value="Composite domain of metallo-dependent hydrolases"/>
    <property type="match status" value="1"/>
</dbReference>
<proteinExistence type="inferred from homology"/>
<dbReference type="Gene3D" id="3.20.20.140">
    <property type="entry name" value="Metal-dependent hydrolases"/>
    <property type="match status" value="1"/>
</dbReference>
<comment type="caution">
    <text evidence="6">The sequence shown here is derived from an EMBL/GenBank/DDBJ whole genome shotgun (WGS) entry which is preliminary data.</text>
</comment>
<dbReference type="CDD" id="cd01298">
    <property type="entry name" value="ATZ_TRZ_like"/>
    <property type="match status" value="1"/>
</dbReference>
<dbReference type="InterPro" id="IPR006680">
    <property type="entry name" value="Amidohydro-rel"/>
</dbReference>
<dbReference type="GO" id="GO:0019239">
    <property type="term" value="F:deaminase activity"/>
    <property type="evidence" value="ECO:0007669"/>
    <property type="project" value="UniProtKB-ARBA"/>
</dbReference>
<dbReference type="InterPro" id="IPR011059">
    <property type="entry name" value="Metal-dep_hydrolase_composite"/>
</dbReference>
<keyword evidence="2" id="KW-0479">Metal-binding</keyword>
<dbReference type="PANTHER" id="PTHR43794">
    <property type="entry name" value="AMINOHYDROLASE SSNA-RELATED"/>
    <property type="match status" value="1"/>
</dbReference>
<accession>A0A928V279</accession>
<dbReference type="PANTHER" id="PTHR43794:SF11">
    <property type="entry name" value="AMIDOHYDROLASE-RELATED DOMAIN-CONTAINING PROTEIN"/>
    <property type="match status" value="1"/>
</dbReference>
<dbReference type="Pfam" id="PF01979">
    <property type="entry name" value="Amidohydro_1"/>
    <property type="match status" value="1"/>
</dbReference>
<dbReference type="NCBIfam" id="NF006549">
    <property type="entry name" value="PRK09045.1"/>
    <property type="match status" value="1"/>
</dbReference>
<dbReference type="FunFam" id="3.20.20.140:FF:000014">
    <property type="entry name" value="5-methylthioadenosine/S-adenosylhomocysteine deaminase"/>
    <property type="match status" value="1"/>
</dbReference>
<reference evidence="6" key="1">
    <citation type="submission" date="2018-07" db="EMBL/GenBank/DDBJ databases">
        <title>Genome assembly of strain Ka43.</title>
        <authorList>
            <person name="Kukolya J."/>
            <person name="Nagy I."/>
            <person name="Horvath B."/>
            <person name="Toth A."/>
        </authorList>
    </citation>
    <scope>NUCLEOTIDE SEQUENCE</scope>
    <source>
        <strain evidence="6">KB43</strain>
    </source>
</reference>